<keyword evidence="4" id="KW-1185">Reference proteome</keyword>
<keyword evidence="1" id="KW-0238">DNA-binding</keyword>
<dbReference type="Pfam" id="PF04014">
    <property type="entry name" value="MazE_antitoxin"/>
    <property type="match status" value="1"/>
</dbReference>
<dbReference type="AlphaFoldDB" id="F5YQ74"/>
<dbReference type="Proteomes" id="UP000009223">
    <property type="component" value="Chromosome"/>
</dbReference>
<sequence length="89" mass="10292">MVEEKMNVTSVVSKWGNSQALRLPAEVTRRLELHPNDRVFLELEDNKLTITKVPAPKKGTIEYLFKDYSGESFKTELINPEEALGEERW</sequence>
<dbReference type="InterPro" id="IPR037914">
    <property type="entry name" value="SpoVT-AbrB_sf"/>
</dbReference>
<dbReference type="GO" id="GO:0097351">
    <property type="term" value="F:toxin sequestering activity"/>
    <property type="evidence" value="ECO:0007669"/>
    <property type="project" value="InterPro"/>
</dbReference>
<evidence type="ECO:0000256" key="1">
    <source>
        <dbReference type="PROSITE-ProRule" id="PRU01076"/>
    </source>
</evidence>
<dbReference type="KEGG" id="tpi:TREPR_1419"/>
<dbReference type="PANTHER" id="PTHR40516">
    <property type="entry name" value="ANTITOXIN CHPS-RELATED"/>
    <property type="match status" value="1"/>
</dbReference>
<reference evidence="3 4" key="2">
    <citation type="journal article" date="2011" name="ISME J.">
        <title>RNA-seq reveals cooperative metabolic interactions between two termite-gut spirochete species in co-culture.</title>
        <authorList>
            <person name="Rosenthal A.Z."/>
            <person name="Matson E.G."/>
            <person name="Eldar A."/>
            <person name="Leadbetter J.R."/>
        </authorList>
    </citation>
    <scope>NUCLEOTIDE SEQUENCE [LARGE SCALE GENOMIC DNA]</scope>
    <source>
        <strain evidence="4">ATCC BAA-887 / DSM 12427 / ZAS-2</strain>
    </source>
</reference>
<proteinExistence type="predicted"/>
<dbReference type="InterPro" id="IPR007159">
    <property type="entry name" value="SpoVT-AbrB_dom"/>
</dbReference>
<dbReference type="PANTHER" id="PTHR40516:SF1">
    <property type="entry name" value="ANTITOXIN CHPS-RELATED"/>
    <property type="match status" value="1"/>
</dbReference>
<evidence type="ECO:0000313" key="4">
    <source>
        <dbReference type="Proteomes" id="UP000009223"/>
    </source>
</evidence>
<dbReference type="EMBL" id="CP001843">
    <property type="protein sequence ID" value="AEF83783.1"/>
    <property type="molecule type" value="Genomic_DNA"/>
</dbReference>
<dbReference type="PROSITE" id="PS51740">
    <property type="entry name" value="SPOVT_ABRB"/>
    <property type="match status" value="1"/>
</dbReference>
<dbReference type="InterPro" id="IPR039052">
    <property type="entry name" value="Antitox_PemI-like"/>
</dbReference>
<dbReference type="SUPFAM" id="SSF89447">
    <property type="entry name" value="AbrB/MazE/MraZ-like"/>
    <property type="match status" value="1"/>
</dbReference>
<evidence type="ECO:0000313" key="3">
    <source>
        <dbReference type="EMBL" id="AEF83783.1"/>
    </source>
</evidence>
<evidence type="ECO:0000259" key="2">
    <source>
        <dbReference type="PROSITE" id="PS51740"/>
    </source>
</evidence>
<dbReference type="HOGENOM" id="CLU_150554_1_1_12"/>
<feature type="domain" description="SpoVT-AbrB" evidence="2">
    <location>
        <begin position="10"/>
        <end position="55"/>
    </location>
</feature>
<dbReference type="STRING" id="545694.TREPR_1419"/>
<gene>
    <name evidence="3" type="ordered locus">TREPR_1419</name>
</gene>
<dbReference type="SMART" id="SM00966">
    <property type="entry name" value="SpoVT_AbrB"/>
    <property type="match status" value="1"/>
</dbReference>
<protein>
    <submittedName>
        <fullName evidence="3">PemI family protein</fullName>
    </submittedName>
</protein>
<dbReference type="GO" id="GO:0003677">
    <property type="term" value="F:DNA binding"/>
    <property type="evidence" value="ECO:0007669"/>
    <property type="project" value="UniProtKB-UniRule"/>
</dbReference>
<accession>F5YQ74</accession>
<reference evidence="4" key="1">
    <citation type="submission" date="2009-12" db="EMBL/GenBank/DDBJ databases">
        <title>Complete sequence of Treponema primitia strain ZAS-2.</title>
        <authorList>
            <person name="Tetu S.G."/>
            <person name="Matson E."/>
            <person name="Ren Q."/>
            <person name="Seshadri R."/>
            <person name="Elbourne L."/>
            <person name="Hassan K.A."/>
            <person name="Durkin A."/>
            <person name="Radune D."/>
            <person name="Mohamoud Y."/>
            <person name="Shay R."/>
            <person name="Jin S."/>
            <person name="Zhang X."/>
            <person name="Lucey K."/>
            <person name="Ballor N.R."/>
            <person name="Ottesen E."/>
            <person name="Rosenthal R."/>
            <person name="Allen A."/>
            <person name="Leadbetter J.R."/>
            <person name="Paulsen I.T."/>
        </authorList>
    </citation>
    <scope>NUCLEOTIDE SEQUENCE [LARGE SCALE GENOMIC DNA]</scope>
    <source>
        <strain evidence="4">ATCC BAA-887 / DSM 12427 / ZAS-2</strain>
    </source>
</reference>
<dbReference type="Gene3D" id="2.10.260.10">
    <property type="match status" value="1"/>
</dbReference>
<name>F5YQ74_TREPZ</name>
<organism evidence="3 4">
    <name type="scientific">Treponema primitia (strain ATCC BAA-887 / DSM 12427 / ZAS-2)</name>
    <dbReference type="NCBI Taxonomy" id="545694"/>
    <lineage>
        <taxon>Bacteria</taxon>
        <taxon>Pseudomonadati</taxon>
        <taxon>Spirochaetota</taxon>
        <taxon>Spirochaetia</taxon>
        <taxon>Spirochaetales</taxon>
        <taxon>Treponemataceae</taxon>
        <taxon>Treponema</taxon>
    </lineage>
</organism>